<reference evidence="6" key="1">
    <citation type="journal article" date="2019" name="Int. J. Syst. Evol. Microbiol.">
        <title>The Global Catalogue of Microorganisms (GCM) 10K type strain sequencing project: providing services to taxonomists for standard genome sequencing and annotation.</title>
        <authorList>
            <consortium name="The Broad Institute Genomics Platform"/>
            <consortium name="The Broad Institute Genome Sequencing Center for Infectious Disease"/>
            <person name="Wu L."/>
            <person name="Ma J."/>
        </authorList>
    </citation>
    <scope>NUCLEOTIDE SEQUENCE [LARGE SCALE GENOMIC DNA]</scope>
    <source>
        <strain evidence="6">JCM 17925</strain>
    </source>
</reference>
<dbReference type="PROSITE" id="PS50005">
    <property type="entry name" value="TPR"/>
    <property type="match status" value="1"/>
</dbReference>
<dbReference type="PANTHER" id="PTHR40841:SF2">
    <property type="entry name" value="SIDEROPHORE-DEGRADING ESTERASE (EUROFUNG)"/>
    <property type="match status" value="1"/>
</dbReference>
<evidence type="ECO:0000256" key="3">
    <source>
        <dbReference type="PROSITE-ProRule" id="PRU00339"/>
    </source>
</evidence>
<feature type="signal peptide" evidence="4">
    <location>
        <begin position="1"/>
        <end position="17"/>
    </location>
</feature>
<accession>A0ABP8K6W6</accession>
<dbReference type="InterPro" id="IPR000801">
    <property type="entry name" value="Esterase-like"/>
</dbReference>
<dbReference type="Pfam" id="PF13181">
    <property type="entry name" value="TPR_8"/>
    <property type="match status" value="1"/>
</dbReference>
<proteinExistence type="inferred from homology"/>
<dbReference type="RefSeq" id="WP_345265523.1">
    <property type="nucleotide sequence ID" value="NZ_BAABHB010000002.1"/>
</dbReference>
<dbReference type="EMBL" id="BAABHB010000002">
    <property type="protein sequence ID" value="GAA4401070.1"/>
    <property type="molecule type" value="Genomic_DNA"/>
</dbReference>
<feature type="chain" id="PRO_5046099981" evidence="4">
    <location>
        <begin position="18"/>
        <end position="409"/>
    </location>
</feature>
<dbReference type="InterPro" id="IPR029058">
    <property type="entry name" value="AB_hydrolase_fold"/>
</dbReference>
<dbReference type="Pfam" id="PF00756">
    <property type="entry name" value="Esterase"/>
    <property type="match status" value="1"/>
</dbReference>
<keyword evidence="2 5" id="KW-0378">Hydrolase</keyword>
<dbReference type="InterPro" id="IPR019734">
    <property type="entry name" value="TPR_rpt"/>
</dbReference>
<feature type="repeat" description="TPR" evidence="3">
    <location>
        <begin position="363"/>
        <end position="396"/>
    </location>
</feature>
<comment type="caution">
    <text evidence="5">The sequence shown here is derived from an EMBL/GenBank/DDBJ whole genome shotgun (WGS) entry which is preliminary data.</text>
</comment>
<protein>
    <submittedName>
        <fullName evidence="5">Alpha/beta hydrolase-fold protein</fullName>
    </submittedName>
</protein>
<evidence type="ECO:0000256" key="1">
    <source>
        <dbReference type="ARBA" id="ARBA00005622"/>
    </source>
</evidence>
<dbReference type="SMART" id="SM00028">
    <property type="entry name" value="TPR"/>
    <property type="match status" value="1"/>
</dbReference>
<name>A0ABP8K6W6_9BACT</name>
<keyword evidence="6" id="KW-1185">Reference proteome</keyword>
<keyword evidence="3" id="KW-0802">TPR repeat</keyword>
<comment type="similarity">
    <text evidence="1">Belongs to the esterase D family.</text>
</comment>
<evidence type="ECO:0000256" key="4">
    <source>
        <dbReference type="SAM" id="SignalP"/>
    </source>
</evidence>
<dbReference type="GO" id="GO:0016787">
    <property type="term" value="F:hydrolase activity"/>
    <property type="evidence" value="ECO:0007669"/>
    <property type="project" value="UniProtKB-KW"/>
</dbReference>
<keyword evidence="4" id="KW-0732">Signal</keyword>
<evidence type="ECO:0000256" key="2">
    <source>
        <dbReference type="ARBA" id="ARBA00022801"/>
    </source>
</evidence>
<evidence type="ECO:0000313" key="6">
    <source>
        <dbReference type="Proteomes" id="UP001500936"/>
    </source>
</evidence>
<dbReference type="Proteomes" id="UP001500936">
    <property type="component" value="Unassembled WGS sequence"/>
</dbReference>
<evidence type="ECO:0000313" key="5">
    <source>
        <dbReference type="EMBL" id="GAA4401070.1"/>
    </source>
</evidence>
<dbReference type="InterPro" id="IPR052558">
    <property type="entry name" value="Siderophore_Hydrolase_D"/>
</dbReference>
<dbReference type="SUPFAM" id="SSF48452">
    <property type="entry name" value="TPR-like"/>
    <property type="match status" value="1"/>
</dbReference>
<dbReference type="PANTHER" id="PTHR40841">
    <property type="entry name" value="SIDEROPHORE TRIACETYLFUSARININE C ESTERASE"/>
    <property type="match status" value="1"/>
</dbReference>
<dbReference type="SUPFAM" id="SSF53474">
    <property type="entry name" value="alpha/beta-Hydrolases"/>
    <property type="match status" value="1"/>
</dbReference>
<gene>
    <name evidence="5" type="ORF">GCM10023187_14880</name>
</gene>
<organism evidence="5 6">
    <name type="scientific">Nibrella viscosa</name>
    <dbReference type="NCBI Taxonomy" id="1084524"/>
    <lineage>
        <taxon>Bacteria</taxon>
        <taxon>Pseudomonadati</taxon>
        <taxon>Bacteroidota</taxon>
        <taxon>Cytophagia</taxon>
        <taxon>Cytophagales</taxon>
        <taxon>Spirosomataceae</taxon>
        <taxon>Nibrella</taxon>
    </lineage>
</organism>
<dbReference type="InterPro" id="IPR011990">
    <property type="entry name" value="TPR-like_helical_dom_sf"/>
</dbReference>
<dbReference type="Gene3D" id="3.40.50.1820">
    <property type="entry name" value="alpha/beta hydrolase"/>
    <property type="match status" value="1"/>
</dbReference>
<sequence length="409" mass="46993">MKPSFLFLLLIAFTAQAQTPSTGITIGHVDTLYSNILGETRKLWVYVPKQAEVGRYTLERFPVVYLLDGEDHFDYVRAILREMSEGSDLIPPMILVGIVNADRNRDFSPTYSTSAWYGDAPRRYRTTGGAENFTHFLKEELIPSIESRYPVAPYRMLIGHSLSGLYTIHALLHHTELFEAYLAIDPGLRWDNQWMIQQAKKVFTSKSFQDKKLYLTVANTYKMPMDSLLISQDTNRASEFIRANFHFASLLQSSTPQALNFQTRYHESDSHASVPLISIYEGLRFIFDYYHFPAQWGLYLDPDYQPDSALIAHFNHVSEKIHYLALPPESRVDRLASGFMTIDQPQKALACFRLNIRNYPTSAHAHERLGDFYAAMGDKAKAKEYYTKALSIKSLPDTRKKLDRLMAEK</sequence>